<reference evidence="1" key="1">
    <citation type="submission" date="2022-03" db="EMBL/GenBank/DDBJ databases">
        <authorList>
            <person name="Martin H S."/>
        </authorList>
    </citation>
    <scope>NUCLEOTIDE SEQUENCE</scope>
</reference>
<accession>A0ABN8IDS9</accession>
<evidence type="ECO:0000313" key="2">
    <source>
        <dbReference type="Proteomes" id="UP000837857"/>
    </source>
</evidence>
<protein>
    <submittedName>
        <fullName evidence="1">Uncharacterized protein</fullName>
    </submittedName>
</protein>
<evidence type="ECO:0000313" key="1">
    <source>
        <dbReference type="EMBL" id="CAH2051647.1"/>
    </source>
</evidence>
<dbReference type="Proteomes" id="UP000837857">
    <property type="component" value="Chromosome 20"/>
</dbReference>
<feature type="non-terminal residue" evidence="1">
    <location>
        <position position="157"/>
    </location>
</feature>
<name>A0ABN8IDS9_9NEOP</name>
<sequence>MIVSTRSIYQWPWIACGRTVRRPGVARQTLSSGVKCQSRAKPKRGVFASRTCPRTNQARRCRDASSAGGIADSELKAADHLIDRATVIDGNGAAVLAAGISHEGTAIHSSRIIDPAVFLGFMRPINLVAGSDGPAGFGREPRLSVWIRIPIFADLTI</sequence>
<dbReference type="EMBL" id="OW152832">
    <property type="protein sequence ID" value="CAH2051647.1"/>
    <property type="molecule type" value="Genomic_DNA"/>
</dbReference>
<proteinExistence type="predicted"/>
<gene>
    <name evidence="1" type="ORF">IPOD504_LOCUS7872</name>
</gene>
<organism evidence="1 2">
    <name type="scientific">Iphiclides podalirius</name>
    <name type="common">scarce swallowtail</name>
    <dbReference type="NCBI Taxonomy" id="110791"/>
    <lineage>
        <taxon>Eukaryota</taxon>
        <taxon>Metazoa</taxon>
        <taxon>Ecdysozoa</taxon>
        <taxon>Arthropoda</taxon>
        <taxon>Hexapoda</taxon>
        <taxon>Insecta</taxon>
        <taxon>Pterygota</taxon>
        <taxon>Neoptera</taxon>
        <taxon>Endopterygota</taxon>
        <taxon>Lepidoptera</taxon>
        <taxon>Glossata</taxon>
        <taxon>Ditrysia</taxon>
        <taxon>Papilionoidea</taxon>
        <taxon>Papilionidae</taxon>
        <taxon>Papilioninae</taxon>
        <taxon>Iphiclides</taxon>
    </lineage>
</organism>
<keyword evidence="2" id="KW-1185">Reference proteome</keyword>